<dbReference type="PANTHER" id="PTHR32071">
    <property type="entry name" value="TRANSCRIPTIONAL REGULATORY PROTEIN"/>
    <property type="match status" value="1"/>
</dbReference>
<dbReference type="PROSITE" id="PS51656">
    <property type="entry name" value="4FE4S"/>
    <property type="match status" value="1"/>
</dbReference>
<dbReference type="PROSITE" id="PS00198">
    <property type="entry name" value="4FE4S_FER_1"/>
    <property type="match status" value="1"/>
</dbReference>
<dbReference type="GO" id="GO:0043565">
    <property type="term" value="F:sequence-specific DNA binding"/>
    <property type="evidence" value="ECO:0007669"/>
    <property type="project" value="InterPro"/>
</dbReference>
<dbReference type="InterPro" id="IPR007202">
    <property type="entry name" value="4Fe-4S_dom"/>
</dbReference>
<evidence type="ECO:0000259" key="11">
    <source>
        <dbReference type="PROSITE" id="PS51379"/>
    </source>
</evidence>
<dbReference type="GO" id="GO:0005524">
    <property type="term" value="F:ATP binding"/>
    <property type="evidence" value="ECO:0007669"/>
    <property type="project" value="UniProtKB-KW"/>
</dbReference>
<evidence type="ECO:0000259" key="12">
    <source>
        <dbReference type="PROSITE" id="PS51656"/>
    </source>
</evidence>
<dbReference type="Pfam" id="PF00158">
    <property type="entry name" value="Sigma54_activat"/>
    <property type="match status" value="1"/>
</dbReference>
<dbReference type="EMBL" id="BDJK01000055">
    <property type="protein sequence ID" value="GAV23789.1"/>
    <property type="molecule type" value="Genomic_DNA"/>
</dbReference>
<feature type="domain" description="Sigma-54 factor interaction" evidence="10">
    <location>
        <begin position="419"/>
        <end position="649"/>
    </location>
</feature>
<evidence type="ECO:0000256" key="8">
    <source>
        <dbReference type="ARBA" id="ARBA00023125"/>
    </source>
</evidence>
<dbReference type="InterPro" id="IPR017896">
    <property type="entry name" value="4Fe4S_Fe-S-bd"/>
</dbReference>
<keyword evidence="4" id="KW-0067">ATP-binding</keyword>
<dbReference type="SUPFAM" id="SSF53920">
    <property type="entry name" value="Fe-only hydrogenase"/>
    <property type="match status" value="1"/>
</dbReference>
<dbReference type="InterPro" id="IPR027417">
    <property type="entry name" value="P-loop_NTPase"/>
</dbReference>
<dbReference type="InterPro" id="IPR009016">
    <property type="entry name" value="Fe_hydrogenase"/>
</dbReference>
<dbReference type="PROSITE" id="PS00688">
    <property type="entry name" value="SIGMA54_INTERACT_3"/>
    <property type="match status" value="1"/>
</dbReference>
<dbReference type="SUPFAM" id="SSF46689">
    <property type="entry name" value="Homeodomain-like"/>
    <property type="match status" value="1"/>
</dbReference>
<keyword evidence="2" id="KW-0479">Metal-binding</keyword>
<keyword evidence="9" id="KW-0804">Transcription</keyword>
<feature type="domain" description="4Fe-4S" evidence="12">
    <location>
        <begin position="343"/>
        <end position="405"/>
    </location>
</feature>
<keyword evidence="3" id="KW-0547">Nucleotide-binding</keyword>
<dbReference type="Gene3D" id="1.10.8.60">
    <property type="match status" value="1"/>
</dbReference>
<dbReference type="InterPro" id="IPR009057">
    <property type="entry name" value="Homeodomain-like_sf"/>
</dbReference>
<dbReference type="Pfam" id="PF25601">
    <property type="entry name" value="AAA_lid_14"/>
    <property type="match status" value="1"/>
</dbReference>
<evidence type="ECO:0000256" key="9">
    <source>
        <dbReference type="ARBA" id="ARBA00023163"/>
    </source>
</evidence>
<gene>
    <name evidence="13" type="ORF">cpu_22990</name>
</gene>
<dbReference type="Pfam" id="PF13237">
    <property type="entry name" value="Fer4_10"/>
    <property type="match status" value="1"/>
</dbReference>
<organism evidence="13 14">
    <name type="scientific">Carboxydothermus pertinax</name>
    <dbReference type="NCBI Taxonomy" id="870242"/>
    <lineage>
        <taxon>Bacteria</taxon>
        <taxon>Bacillati</taxon>
        <taxon>Bacillota</taxon>
        <taxon>Clostridia</taxon>
        <taxon>Thermoanaerobacterales</taxon>
        <taxon>Thermoanaerobacteraceae</taxon>
        <taxon>Carboxydothermus</taxon>
    </lineage>
</organism>
<feature type="domain" description="4Fe-4S ferredoxin-type" evidence="11">
    <location>
        <begin position="2"/>
        <end position="31"/>
    </location>
</feature>
<evidence type="ECO:0000256" key="2">
    <source>
        <dbReference type="ARBA" id="ARBA00022723"/>
    </source>
</evidence>
<dbReference type="FunFam" id="3.40.50.300:FF:000006">
    <property type="entry name" value="DNA-binding transcriptional regulator NtrC"/>
    <property type="match status" value="1"/>
</dbReference>
<comment type="caution">
    <text evidence="13">The sequence shown here is derived from an EMBL/GenBank/DDBJ whole genome shotgun (WGS) entry which is preliminary data.</text>
</comment>
<dbReference type="PROSITE" id="PS50045">
    <property type="entry name" value="SIGMA54_INTERACT_4"/>
    <property type="match status" value="1"/>
</dbReference>
<dbReference type="InterPro" id="IPR002078">
    <property type="entry name" value="Sigma_54_int"/>
</dbReference>
<sequence>MQIVSTDKEKCKACYACVRNCPVKAIKIEDQKAEVLEERCIACGSCVRVCSQEAKKIYSFKDEVLARIKKGDKVIGLLAPSYPVSFYPLKPEEVHGKLLAFGFSKIEEVTAGVEIILPEYGNYLREAKDYVISSACPAIVSLIEKHYPELVNHLAPIKSPMGALAKYLKTQEPKSFLVFIGPCIAKKNEALNFNESHIDAVLTFKEIKEMLKEVAPRRVSEYPRNFTQSFPLPGGLIKSLKHRGYEIESQRGISIEGQEQVIETLESLKEKKVSGVLFYDLLFCRGCIDGPEIDSVLTYIERRQYLLELSKENKKILVKKPVGNFRVKYTVKARELPLPTEEEIREILAYTDKFQPEDELNCGACGYNSCREKAIAVYQGLAEIDMCLPFLLKKTRGEAEFYRNKYEMENRKKYYLDGITGQTEKIIEVKKLIEKAALSDGNVLIQGESGVGKEIAARTIHYLSERAEKPFVAINCAAIPENLLESELFGYEEGAFTGAKKGGKAGKIEQADGGTLFLDEIGDMPLNMQVKLLRFIQNREFERVGSNAPRKVDIRIIAATNQPLAKLVKEGRFRMDLYYRLNVFNISIPPLRERRDDIPLLINRFMIEFCERRKMVPKIVTREAMSILMNYSWPGNIRELQNVIERAYYLAEGNLIKPEHLPAQITSKALSGEKVTKITTFKEAVAEVEKKLIIEGLKATNYNKLACARLLGIPRATLYQKIKEYGIKI</sequence>
<dbReference type="Gene3D" id="3.40.50.300">
    <property type="entry name" value="P-loop containing nucleotide triphosphate hydrolases"/>
    <property type="match status" value="1"/>
</dbReference>
<dbReference type="InterPro" id="IPR017900">
    <property type="entry name" value="4Fe4S_Fe_S_CS"/>
</dbReference>
<dbReference type="AlphaFoldDB" id="A0A1L8CY48"/>
<keyword evidence="7" id="KW-0805">Transcription regulation</keyword>
<evidence type="ECO:0000256" key="1">
    <source>
        <dbReference type="ARBA" id="ARBA00022485"/>
    </source>
</evidence>
<reference evidence="14" key="1">
    <citation type="submission" date="2016-12" db="EMBL/GenBank/DDBJ databases">
        <title>Draft Genome Sequences od Carboxydothermus pertinax and islandicus, Hydrogenogenic Carboxydotrophic Bacteria.</title>
        <authorList>
            <person name="Fukuyama Y."/>
            <person name="Ohmae K."/>
            <person name="Yoneda Y."/>
            <person name="Yoshida T."/>
            <person name="Sako Y."/>
        </authorList>
    </citation>
    <scope>NUCLEOTIDE SEQUENCE [LARGE SCALE GENOMIC DNA]</scope>
    <source>
        <strain evidence="14">Ug1</strain>
    </source>
</reference>
<evidence type="ECO:0000259" key="10">
    <source>
        <dbReference type="PROSITE" id="PS50045"/>
    </source>
</evidence>
<dbReference type="PROSITE" id="PS51379">
    <property type="entry name" value="4FE4S_FER_2"/>
    <property type="match status" value="2"/>
</dbReference>
<dbReference type="Proteomes" id="UP000187485">
    <property type="component" value="Unassembled WGS sequence"/>
</dbReference>
<accession>A0A1L8CY48</accession>
<dbReference type="InterPro" id="IPR025943">
    <property type="entry name" value="Sigma_54_int_dom_ATP-bd_2"/>
</dbReference>
<dbReference type="Gene3D" id="1.10.15.40">
    <property type="entry name" value="Electron transport complex subunit B, putative Fe-S cluster"/>
    <property type="match status" value="1"/>
</dbReference>
<dbReference type="Gene3D" id="3.30.70.20">
    <property type="match status" value="1"/>
</dbReference>
<evidence type="ECO:0000256" key="4">
    <source>
        <dbReference type="ARBA" id="ARBA00022840"/>
    </source>
</evidence>
<dbReference type="GO" id="GO:0051539">
    <property type="term" value="F:4 iron, 4 sulfur cluster binding"/>
    <property type="evidence" value="ECO:0007669"/>
    <property type="project" value="UniProtKB-KW"/>
</dbReference>
<dbReference type="STRING" id="870242.cpu_22990"/>
<dbReference type="SMART" id="SM00382">
    <property type="entry name" value="AAA"/>
    <property type="match status" value="1"/>
</dbReference>
<evidence type="ECO:0000256" key="3">
    <source>
        <dbReference type="ARBA" id="ARBA00022741"/>
    </source>
</evidence>
<dbReference type="InterPro" id="IPR058031">
    <property type="entry name" value="AAA_lid_NorR"/>
</dbReference>
<name>A0A1L8CY48_9THEO</name>
<evidence type="ECO:0000256" key="5">
    <source>
        <dbReference type="ARBA" id="ARBA00023004"/>
    </source>
</evidence>
<dbReference type="InterPro" id="IPR003593">
    <property type="entry name" value="AAA+_ATPase"/>
</dbReference>
<dbReference type="Gene3D" id="1.10.10.60">
    <property type="entry name" value="Homeodomain-like"/>
    <property type="match status" value="1"/>
</dbReference>
<proteinExistence type="predicted"/>
<dbReference type="InterPro" id="IPR025944">
    <property type="entry name" value="Sigma_54_int_dom_CS"/>
</dbReference>
<dbReference type="Pfam" id="PF02954">
    <property type="entry name" value="HTH_8"/>
    <property type="match status" value="1"/>
</dbReference>
<dbReference type="Pfam" id="PF02906">
    <property type="entry name" value="Fe_hyd_lg_C"/>
    <property type="match status" value="1"/>
</dbReference>
<keyword evidence="1" id="KW-0004">4Fe-4S</keyword>
<keyword evidence="6" id="KW-0411">Iron-sulfur</keyword>
<dbReference type="PROSITE" id="PS00676">
    <property type="entry name" value="SIGMA54_INTERACT_2"/>
    <property type="match status" value="1"/>
</dbReference>
<evidence type="ECO:0000256" key="7">
    <source>
        <dbReference type="ARBA" id="ARBA00023015"/>
    </source>
</evidence>
<keyword evidence="8" id="KW-0238">DNA-binding</keyword>
<dbReference type="InterPro" id="IPR004108">
    <property type="entry name" value="Fe_hydrogenase_lsu_C"/>
</dbReference>
<dbReference type="PRINTS" id="PR01590">
    <property type="entry name" value="HTHFIS"/>
</dbReference>
<keyword evidence="14" id="KW-1185">Reference proteome</keyword>
<dbReference type="Gene3D" id="3.40.950.10">
    <property type="entry name" value="Fe-only Hydrogenase (Larger Subunit), Chain L, domain 3"/>
    <property type="match status" value="1"/>
</dbReference>
<evidence type="ECO:0000313" key="14">
    <source>
        <dbReference type="Proteomes" id="UP000187485"/>
    </source>
</evidence>
<evidence type="ECO:0000256" key="6">
    <source>
        <dbReference type="ARBA" id="ARBA00023014"/>
    </source>
</evidence>
<protein>
    <submittedName>
        <fullName evidence="13">Sigma-54-dependent Fis family transcriptional regulator</fullName>
    </submittedName>
</protein>
<dbReference type="SUPFAM" id="SSF52540">
    <property type="entry name" value="P-loop containing nucleoside triphosphate hydrolases"/>
    <property type="match status" value="1"/>
</dbReference>
<dbReference type="GO" id="GO:0006355">
    <property type="term" value="P:regulation of DNA-templated transcription"/>
    <property type="evidence" value="ECO:0007669"/>
    <property type="project" value="InterPro"/>
</dbReference>
<dbReference type="Pfam" id="PF04060">
    <property type="entry name" value="FeS"/>
    <property type="match status" value="1"/>
</dbReference>
<dbReference type="GO" id="GO:0046872">
    <property type="term" value="F:metal ion binding"/>
    <property type="evidence" value="ECO:0007669"/>
    <property type="project" value="UniProtKB-KW"/>
</dbReference>
<keyword evidence="5" id="KW-0408">Iron</keyword>
<dbReference type="InterPro" id="IPR002197">
    <property type="entry name" value="HTH_Fis"/>
</dbReference>
<dbReference type="CDD" id="cd00009">
    <property type="entry name" value="AAA"/>
    <property type="match status" value="1"/>
</dbReference>
<feature type="domain" description="4Fe-4S ferredoxin-type" evidence="11">
    <location>
        <begin position="32"/>
        <end position="60"/>
    </location>
</feature>
<evidence type="ECO:0000313" key="13">
    <source>
        <dbReference type="EMBL" id="GAV23789.1"/>
    </source>
</evidence>
<dbReference type="SUPFAM" id="SSF54862">
    <property type="entry name" value="4Fe-4S ferredoxins"/>
    <property type="match status" value="1"/>
</dbReference>